<dbReference type="PROSITE" id="PS00479">
    <property type="entry name" value="ZF_DAG_PE_1"/>
    <property type="match status" value="1"/>
</dbReference>
<dbReference type="Gene3D" id="3.30.60.20">
    <property type="match status" value="2"/>
</dbReference>
<dbReference type="InterPro" id="IPR011009">
    <property type="entry name" value="Kinase-like_dom_sf"/>
</dbReference>
<evidence type="ECO:0000256" key="17">
    <source>
        <dbReference type="PROSITE-ProRule" id="PRU10141"/>
    </source>
</evidence>
<keyword evidence="7" id="KW-0677">Repeat</keyword>
<evidence type="ECO:0000256" key="16">
    <source>
        <dbReference type="PIRSR" id="PIRSR000551-51"/>
    </source>
</evidence>
<dbReference type="FunFam" id="3.30.60.20:FF:000052">
    <property type="entry name" value="Protein kinase C"/>
    <property type="match status" value="1"/>
</dbReference>
<dbReference type="SUPFAM" id="SSF56112">
    <property type="entry name" value="Protein kinase-like (PK-like)"/>
    <property type="match status" value="1"/>
</dbReference>
<evidence type="ECO:0000313" key="22">
    <source>
        <dbReference type="EMBL" id="EDQ89728.1"/>
    </source>
</evidence>
<dbReference type="GO" id="GO:0004674">
    <property type="term" value="F:protein serine/threonine kinase activity"/>
    <property type="evidence" value="ECO:0000318"/>
    <property type="project" value="GO_Central"/>
</dbReference>
<dbReference type="InParanoid" id="A9UXQ2"/>
<feature type="domain" description="Protein kinase" evidence="19">
    <location>
        <begin position="238"/>
        <end position="494"/>
    </location>
</feature>
<dbReference type="AlphaFoldDB" id="A9UXQ2"/>
<dbReference type="PROSITE" id="PS51285">
    <property type="entry name" value="AGC_KINASE_CTER"/>
    <property type="match status" value="1"/>
</dbReference>
<dbReference type="GO" id="GO:0005524">
    <property type="term" value="F:ATP binding"/>
    <property type="evidence" value="ECO:0007669"/>
    <property type="project" value="UniProtKB-UniRule"/>
</dbReference>
<reference evidence="22 23" key="1">
    <citation type="journal article" date="2008" name="Nature">
        <title>The genome of the choanoflagellate Monosiga brevicollis and the origin of metazoans.</title>
        <authorList>
            <consortium name="JGI Sequencing"/>
            <person name="King N."/>
            <person name="Westbrook M.J."/>
            <person name="Young S.L."/>
            <person name="Kuo A."/>
            <person name="Abedin M."/>
            <person name="Chapman J."/>
            <person name="Fairclough S."/>
            <person name="Hellsten U."/>
            <person name="Isogai Y."/>
            <person name="Letunic I."/>
            <person name="Marr M."/>
            <person name="Pincus D."/>
            <person name="Putnam N."/>
            <person name="Rokas A."/>
            <person name="Wright K.J."/>
            <person name="Zuzow R."/>
            <person name="Dirks W."/>
            <person name="Good M."/>
            <person name="Goodstein D."/>
            <person name="Lemons D."/>
            <person name="Li W."/>
            <person name="Lyons J.B."/>
            <person name="Morris A."/>
            <person name="Nichols S."/>
            <person name="Richter D.J."/>
            <person name="Salamov A."/>
            <person name="Bork P."/>
            <person name="Lim W.A."/>
            <person name="Manning G."/>
            <person name="Miller W.T."/>
            <person name="McGinnis W."/>
            <person name="Shapiro H."/>
            <person name="Tjian R."/>
            <person name="Grigoriev I.V."/>
            <person name="Rokhsar D."/>
        </authorList>
    </citation>
    <scope>NUCLEOTIDE SEQUENCE [LARGE SCALE GENOMIC DNA]</scope>
    <source>
        <strain evidence="23">MX1 / ATCC 50154</strain>
    </source>
</reference>
<dbReference type="FunFam" id="3.30.60.20:FF:000008">
    <property type="entry name" value="Protein kinase C theta"/>
    <property type="match status" value="1"/>
</dbReference>
<evidence type="ECO:0000259" key="19">
    <source>
        <dbReference type="PROSITE" id="PS50011"/>
    </source>
</evidence>
<evidence type="ECO:0000256" key="18">
    <source>
        <dbReference type="SAM" id="MobiDB-lite"/>
    </source>
</evidence>
<organism evidence="22 23">
    <name type="scientific">Monosiga brevicollis</name>
    <name type="common">Choanoflagellate</name>
    <dbReference type="NCBI Taxonomy" id="81824"/>
    <lineage>
        <taxon>Eukaryota</taxon>
        <taxon>Choanoflagellata</taxon>
        <taxon>Craspedida</taxon>
        <taxon>Salpingoecidae</taxon>
        <taxon>Monosiga</taxon>
    </lineage>
</organism>
<evidence type="ECO:0000256" key="3">
    <source>
        <dbReference type="ARBA" id="ARBA00022527"/>
    </source>
</evidence>
<evidence type="ECO:0000256" key="12">
    <source>
        <dbReference type="ARBA" id="ARBA00022840"/>
    </source>
</evidence>
<evidence type="ECO:0000259" key="20">
    <source>
        <dbReference type="PROSITE" id="PS50081"/>
    </source>
</evidence>
<dbReference type="InterPro" id="IPR000719">
    <property type="entry name" value="Prot_kinase_dom"/>
</dbReference>
<dbReference type="PANTHER" id="PTHR24351">
    <property type="entry name" value="RIBOSOMAL PROTEIN S6 KINASE"/>
    <property type="match status" value="1"/>
</dbReference>
<keyword evidence="10" id="KW-0418">Kinase</keyword>
<accession>A9UXQ2</accession>
<keyword evidence="3" id="KW-0723">Serine/threonine-protein kinase</keyword>
<keyword evidence="23" id="KW-1185">Reference proteome</keyword>
<evidence type="ECO:0000256" key="9">
    <source>
        <dbReference type="ARBA" id="ARBA00022771"/>
    </source>
</evidence>
<keyword evidence="9" id="KW-0863">Zinc-finger</keyword>
<dbReference type="Pfam" id="PF00130">
    <property type="entry name" value="C1_1"/>
    <property type="match status" value="2"/>
</dbReference>
<evidence type="ECO:0000256" key="15">
    <source>
        <dbReference type="PIRSR" id="PIRSR000551-50"/>
    </source>
</evidence>
<evidence type="ECO:0000256" key="7">
    <source>
        <dbReference type="ARBA" id="ARBA00022737"/>
    </source>
</evidence>
<evidence type="ECO:0000259" key="21">
    <source>
        <dbReference type="PROSITE" id="PS51285"/>
    </source>
</evidence>
<proteinExistence type="inferred from homology"/>
<dbReference type="eggNOG" id="KOG0694">
    <property type="taxonomic scope" value="Eukaryota"/>
</dbReference>
<keyword evidence="8 16" id="KW-0547">Nucleotide-binding</keyword>
<keyword evidence="5" id="KW-0808">Transferase</keyword>
<dbReference type="InterPro" id="IPR020454">
    <property type="entry name" value="DAG/PE-bd"/>
</dbReference>
<feature type="domain" description="Phorbol-ester/DAG-type" evidence="20">
    <location>
        <begin position="31"/>
        <end position="81"/>
    </location>
</feature>
<dbReference type="CDD" id="cd20838">
    <property type="entry name" value="C1_nPKC_epsilon-like_rpt2"/>
    <property type="match status" value="1"/>
</dbReference>
<dbReference type="PIRSF" id="PIRSF000551">
    <property type="entry name" value="PKC_delta"/>
    <property type="match status" value="1"/>
</dbReference>
<dbReference type="SMART" id="SM00133">
    <property type="entry name" value="S_TK_X"/>
    <property type="match status" value="1"/>
</dbReference>
<evidence type="ECO:0000256" key="2">
    <source>
        <dbReference type="ARBA" id="ARBA00012429"/>
    </source>
</evidence>
<dbReference type="GO" id="GO:0008270">
    <property type="term" value="F:zinc ion binding"/>
    <property type="evidence" value="ECO:0007669"/>
    <property type="project" value="UniProtKB-KW"/>
</dbReference>
<evidence type="ECO:0000256" key="8">
    <source>
        <dbReference type="ARBA" id="ARBA00022741"/>
    </source>
</evidence>
<feature type="binding site" evidence="16 17">
    <location>
        <position position="267"/>
    </location>
    <ligand>
        <name>ATP</name>
        <dbReference type="ChEBI" id="CHEBI:30616"/>
    </ligand>
</feature>
<sequence length="561" mass="64471">MADQPLEFVERDEAPRRKGAFKRRKVHEINRHKFVARFFRQPTYCSHCKGFCWGLGKQGYECLNCRMAVHKKCHALVISPCPGAEMQMESIRRTNEEMQLRFNVNVPHRFKVKTYKSPTFCDHCGSLLWGLYNQGMQCVSCKTNVHKRCAPHTPHLCGLDHMRLAAELMKIDLTADKMRNSQRSEDESEDGSEASSKSKAELRAEAKALRKADKERKREEKKASSSAHSNDDLSPDAFKFLKVLGKGSFGKVMLAEHKKTKQIFAVKLLKKDVLVEDDDVECAISEKRVLTFTGQHPFLTRMYCCFQTPGHLFYVMEYIAGGDLLFQIQHARRFKEERARFYAAEIALGLLFLHRRNIAYRDLKLDNVMLDAEGHIKIADFGMCKDTADEPARTFCGTLDYIAPEIIKEVPYDYKVDWWALGVLLYEMLAGQPPFDGASEDDLFMAILHNEVLFPVWLSKDAVSIIRGFLTKDRDQRLGCGPNGEADIKAHSFFRGIDWVKLEKKEIEPPFKPKIKGDRAVDNFDQEFLREKPVVTPPDPNRVKHIPQDEFANFTFIEPGF</sequence>
<dbReference type="PRINTS" id="PR00008">
    <property type="entry name" value="DAGPEDOMAIN"/>
</dbReference>
<dbReference type="SMART" id="SM00109">
    <property type="entry name" value="C1"/>
    <property type="match status" value="2"/>
</dbReference>
<dbReference type="PROSITE" id="PS00107">
    <property type="entry name" value="PROTEIN_KINASE_ATP"/>
    <property type="match status" value="1"/>
</dbReference>
<dbReference type="STRING" id="81824.A9UXQ2"/>
<dbReference type="CDD" id="cd05570">
    <property type="entry name" value="STKc_PKC"/>
    <property type="match status" value="1"/>
</dbReference>
<dbReference type="InterPro" id="IPR000961">
    <property type="entry name" value="AGC-kinase_C"/>
</dbReference>
<feature type="compositionally biased region" description="Basic and acidic residues" evidence="18">
    <location>
        <begin position="196"/>
        <end position="223"/>
    </location>
</feature>
<feature type="binding site" evidence="16">
    <location>
        <begin position="244"/>
        <end position="252"/>
    </location>
    <ligand>
        <name>ATP</name>
        <dbReference type="ChEBI" id="CHEBI:30616"/>
    </ligand>
</feature>
<dbReference type="EC" id="2.7.11.13" evidence="2"/>
<dbReference type="FunFam" id="1.10.510.10:FF:000023">
    <property type="entry name" value="Protein kinase C"/>
    <property type="match status" value="1"/>
</dbReference>
<evidence type="ECO:0000256" key="5">
    <source>
        <dbReference type="ARBA" id="ARBA00022679"/>
    </source>
</evidence>
<dbReference type="InterPro" id="IPR017441">
    <property type="entry name" value="Protein_kinase_ATP_BS"/>
</dbReference>
<gene>
    <name evidence="22" type="ORF">MONBRDRAFT_20766</name>
</gene>
<dbReference type="PROSITE" id="PS50011">
    <property type="entry name" value="PROTEIN_KINASE_DOM"/>
    <property type="match status" value="1"/>
</dbReference>
<evidence type="ECO:0000313" key="23">
    <source>
        <dbReference type="Proteomes" id="UP000001357"/>
    </source>
</evidence>
<feature type="active site" description="Proton acceptor" evidence="15">
    <location>
        <position position="362"/>
    </location>
</feature>
<evidence type="ECO:0000256" key="10">
    <source>
        <dbReference type="ARBA" id="ARBA00022777"/>
    </source>
</evidence>
<protein>
    <recommendedName>
        <fullName evidence="2">protein kinase C</fullName>
        <ecNumber evidence="2">2.7.11.13</ecNumber>
    </recommendedName>
</protein>
<keyword evidence="12 16" id="KW-0067">ATP-binding</keyword>
<evidence type="ECO:0000256" key="14">
    <source>
        <dbReference type="ARBA" id="ARBA00047470"/>
    </source>
</evidence>
<dbReference type="Pfam" id="PF00433">
    <property type="entry name" value="Pkinase_C"/>
    <property type="match status" value="1"/>
</dbReference>
<comment type="catalytic activity">
    <reaction evidence="13">
        <text>L-threonyl-[protein] + ATP = O-phospho-L-threonyl-[protein] + ADP + H(+)</text>
        <dbReference type="Rhea" id="RHEA:46608"/>
        <dbReference type="Rhea" id="RHEA-COMP:11060"/>
        <dbReference type="Rhea" id="RHEA-COMP:11605"/>
        <dbReference type="ChEBI" id="CHEBI:15378"/>
        <dbReference type="ChEBI" id="CHEBI:30013"/>
        <dbReference type="ChEBI" id="CHEBI:30616"/>
        <dbReference type="ChEBI" id="CHEBI:61977"/>
        <dbReference type="ChEBI" id="CHEBI:456216"/>
        <dbReference type="EC" id="2.7.11.13"/>
    </reaction>
</comment>
<evidence type="ECO:0000256" key="6">
    <source>
        <dbReference type="ARBA" id="ARBA00022723"/>
    </source>
</evidence>
<evidence type="ECO:0000256" key="4">
    <source>
        <dbReference type="ARBA" id="ARBA00022553"/>
    </source>
</evidence>
<dbReference type="InterPro" id="IPR017892">
    <property type="entry name" value="Pkinase_C"/>
</dbReference>
<dbReference type="InterPro" id="IPR046349">
    <property type="entry name" value="C1-like_sf"/>
</dbReference>
<dbReference type="GO" id="GO:0035556">
    <property type="term" value="P:intracellular signal transduction"/>
    <property type="evidence" value="ECO:0000318"/>
    <property type="project" value="GO_Central"/>
</dbReference>
<dbReference type="EMBL" id="CH991549">
    <property type="protein sequence ID" value="EDQ89728.1"/>
    <property type="molecule type" value="Genomic_DNA"/>
</dbReference>
<dbReference type="InterPro" id="IPR002219">
    <property type="entry name" value="PKC_DAG/PE"/>
</dbReference>
<dbReference type="OMA" id="TALHCCY"/>
<evidence type="ECO:0000256" key="1">
    <source>
        <dbReference type="ARBA" id="ARBA00005490"/>
    </source>
</evidence>
<dbReference type="KEGG" id="mbr:MONBRDRAFT_20766"/>
<dbReference type="GO" id="GO:0004697">
    <property type="term" value="F:diacylglycerol-dependent serine/threonine kinase activity"/>
    <property type="evidence" value="ECO:0007669"/>
    <property type="project" value="UniProtKB-EC"/>
</dbReference>
<evidence type="ECO:0000256" key="13">
    <source>
        <dbReference type="ARBA" id="ARBA00047272"/>
    </source>
</evidence>
<dbReference type="Proteomes" id="UP000001357">
    <property type="component" value="Unassembled WGS sequence"/>
</dbReference>
<evidence type="ECO:0000256" key="11">
    <source>
        <dbReference type="ARBA" id="ARBA00022833"/>
    </source>
</evidence>
<feature type="non-terminal residue" evidence="22">
    <location>
        <position position="561"/>
    </location>
</feature>
<dbReference type="Gene3D" id="1.10.510.10">
    <property type="entry name" value="Transferase(Phosphotransferase) domain 1"/>
    <property type="match status" value="1"/>
</dbReference>
<dbReference type="Pfam" id="PF00069">
    <property type="entry name" value="Pkinase"/>
    <property type="match status" value="1"/>
</dbReference>
<dbReference type="GeneID" id="5890562"/>
<dbReference type="FunFam" id="3.30.200.20:FF:000080">
    <property type="entry name" value="Protein kinase C"/>
    <property type="match status" value="1"/>
</dbReference>
<dbReference type="PROSITE" id="PS00108">
    <property type="entry name" value="PROTEIN_KINASE_ST"/>
    <property type="match status" value="1"/>
</dbReference>
<dbReference type="Gene3D" id="3.30.200.20">
    <property type="entry name" value="Phosphorylase Kinase, domain 1"/>
    <property type="match status" value="1"/>
</dbReference>
<dbReference type="RefSeq" id="XP_001745150.1">
    <property type="nucleotide sequence ID" value="XM_001745098.1"/>
</dbReference>
<keyword evidence="11" id="KW-0862">Zinc</keyword>
<dbReference type="SUPFAM" id="SSF57889">
    <property type="entry name" value="Cysteine-rich domain"/>
    <property type="match status" value="2"/>
</dbReference>
<feature type="domain" description="AGC-kinase C-terminal" evidence="21">
    <location>
        <begin position="495"/>
        <end position="561"/>
    </location>
</feature>
<comment type="catalytic activity">
    <reaction evidence="14">
        <text>L-seryl-[protein] + ATP = O-phospho-L-seryl-[protein] + ADP + H(+)</text>
        <dbReference type="Rhea" id="RHEA:17989"/>
        <dbReference type="Rhea" id="RHEA-COMP:9863"/>
        <dbReference type="Rhea" id="RHEA-COMP:11604"/>
        <dbReference type="ChEBI" id="CHEBI:15378"/>
        <dbReference type="ChEBI" id="CHEBI:29999"/>
        <dbReference type="ChEBI" id="CHEBI:30616"/>
        <dbReference type="ChEBI" id="CHEBI:83421"/>
        <dbReference type="ChEBI" id="CHEBI:456216"/>
        <dbReference type="EC" id="2.7.11.13"/>
    </reaction>
</comment>
<dbReference type="SMART" id="SM00220">
    <property type="entry name" value="S_TKc"/>
    <property type="match status" value="1"/>
</dbReference>
<name>A9UXQ2_MONBE</name>
<comment type="similarity">
    <text evidence="1">Belongs to the protein kinase superfamily. AGC Ser/Thr protein kinase family. PKC subfamily.</text>
</comment>
<feature type="domain" description="Phorbol-ester/DAG-type" evidence="20">
    <location>
        <begin position="107"/>
        <end position="157"/>
    </location>
</feature>
<keyword evidence="4" id="KW-0597">Phosphoprotein</keyword>
<dbReference type="InterPro" id="IPR014376">
    <property type="entry name" value="Prot_kin_PKC_delta"/>
</dbReference>
<dbReference type="InterPro" id="IPR008271">
    <property type="entry name" value="Ser/Thr_kinase_AS"/>
</dbReference>
<dbReference type="PROSITE" id="PS50081">
    <property type="entry name" value="ZF_DAG_PE_2"/>
    <property type="match status" value="2"/>
</dbReference>
<feature type="region of interest" description="Disordered" evidence="18">
    <location>
        <begin position="179"/>
        <end position="230"/>
    </location>
</feature>
<keyword evidence="6" id="KW-0479">Metal-binding</keyword>